<evidence type="ECO:0000259" key="9">
    <source>
        <dbReference type="PROSITE" id="PS51918"/>
    </source>
</evidence>
<evidence type="ECO:0000256" key="2">
    <source>
        <dbReference type="ARBA" id="ARBA00022603"/>
    </source>
</evidence>
<dbReference type="InterPro" id="IPR006638">
    <property type="entry name" value="Elp3/MiaA/NifB-like_rSAM"/>
</dbReference>
<comment type="cofactor">
    <cofactor evidence="1">
        <name>[4Fe-4S] cluster</name>
        <dbReference type="ChEBI" id="CHEBI:49883"/>
    </cofactor>
</comment>
<evidence type="ECO:0000256" key="5">
    <source>
        <dbReference type="ARBA" id="ARBA00022723"/>
    </source>
</evidence>
<dbReference type="RefSeq" id="WP_012964583.1">
    <property type="nucleotide sequence ID" value="NC_013849.1"/>
</dbReference>
<dbReference type="GO" id="GO:0051539">
    <property type="term" value="F:4 iron, 4 sulfur cluster binding"/>
    <property type="evidence" value="ECO:0007669"/>
    <property type="project" value="UniProtKB-KW"/>
</dbReference>
<evidence type="ECO:0000256" key="4">
    <source>
        <dbReference type="ARBA" id="ARBA00022691"/>
    </source>
</evidence>
<dbReference type="Pfam" id="PF02310">
    <property type="entry name" value="B12-binding"/>
    <property type="match status" value="1"/>
</dbReference>
<keyword evidence="11" id="KW-1185">Reference proteome</keyword>
<organism evidence="10 11">
    <name type="scientific">Ferroglobus placidus (strain DSM 10642 / AEDII12DO)</name>
    <dbReference type="NCBI Taxonomy" id="589924"/>
    <lineage>
        <taxon>Archaea</taxon>
        <taxon>Methanobacteriati</taxon>
        <taxon>Methanobacteriota</taxon>
        <taxon>Archaeoglobi</taxon>
        <taxon>Archaeoglobales</taxon>
        <taxon>Archaeoglobaceae</taxon>
        <taxon>Ferroglobus</taxon>
    </lineage>
</organism>
<dbReference type="GeneID" id="8777534"/>
<dbReference type="HOGENOM" id="CLU_021572_4_3_2"/>
<keyword evidence="2" id="KW-0489">Methyltransferase</keyword>
<dbReference type="GO" id="GO:0046872">
    <property type="term" value="F:metal ion binding"/>
    <property type="evidence" value="ECO:0007669"/>
    <property type="project" value="UniProtKB-KW"/>
</dbReference>
<dbReference type="SFLD" id="SFLDG01123">
    <property type="entry name" value="methyltransferase_(Class_B)"/>
    <property type="match status" value="1"/>
</dbReference>
<name>D3S0Z8_FERPA</name>
<dbReference type="PROSITE" id="PS51332">
    <property type="entry name" value="B12_BINDING"/>
    <property type="match status" value="1"/>
</dbReference>
<dbReference type="GO" id="GO:0031419">
    <property type="term" value="F:cobalamin binding"/>
    <property type="evidence" value="ECO:0007669"/>
    <property type="project" value="InterPro"/>
</dbReference>
<evidence type="ECO:0000313" key="11">
    <source>
        <dbReference type="Proteomes" id="UP000002613"/>
    </source>
</evidence>
<dbReference type="SUPFAM" id="SSF52242">
    <property type="entry name" value="Cobalamin (vitamin B12)-binding domain"/>
    <property type="match status" value="1"/>
</dbReference>
<dbReference type="SFLD" id="SFLDS00029">
    <property type="entry name" value="Radical_SAM"/>
    <property type="match status" value="1"/>
</dbReference>
<dbReference type="CDD" id="cd02068">
    <property type="entry name" value="radical_SAM_B12_BD"/>
    <property type="match status" value="1"/>
</dbReference>
<evidence type="ECO:0000256" key="1">
    <source>
        <dbReference type="ARBA" id="ARBA00001966"/>
    </source>
</evidence>
<dbReference type="GO" id="GO:0003824">
    <property type="term" value="F:catalytic activity"/>
    <property type="evidence" value="ECO:0007669"/>
    <property type="project" value="InterPro"/>
</dbReference>
<dbReference type="Gene3D" id="3.80.30.20">
    <property type="entry name" value="tm_1862 like domain"/>
    <property type="match status" value="1"/>
</dbReference>
<dbReference type="PaxDb" id="589924-Ferp_0042"/>
<dbReference type="PROSITE" id="PS51918">
    <property type="entry name" value="RADICAL_SAM"/>
    <property type="match status" value="1"/>
</dbReference>
<dbReference type="PANTHER" id="PTHR43409">
    <property type="entry name" value="ANAEROBIC MAGNESIUM-PROTOPORPHYRIN IX MONOMETHYL ESTER CYCLASE-RELATED"/>
    <property type="match status" value="1"/>
</dbReference>
<keyword evidence="4" id="KW-0949">S-adenosyl-L-methionine</keyword>
<dbReference type="InterPro" id="IPR036724">
    <property type="entry name" value="Cobalamin-bd_sf"/>
</dbReference>
<dbReference type="InterPro" id="IPR006158">
    <property type="entry name" value="Cobalamin-bd"/>
</dbReference>
<keyword evidence="7" id="KW-0411">Iron-sulfur</keyword>
<dbReference type="SUPFAM" id="SSF102114">
    <property type="entry name" value="Radical SAM enzymes"/>
    <property type="match status" value="1"/>
</dbReference>
<dbReference type="InterPro" id="IPR023404">
    <property type="entry name" value="rSAM_horseshoe"/>
</dbReference>
<evidence type="ECO:0000256" key="7">
    <source>
        <dbReference type="ARBA" id="ARBA00023014"/>
    </source>
</evidence>
<keyword evidence="5" id="KW-0479">Metal-binding</keyword>
<dbReference type="PANTHER" id="PTHR43409:SF7">
    <property type="entry name" value="BLL1977 PROTEIN"/>
    <property type="match status" value="1"/>
</dbReference>
<dbReference type="CDD" id="cd01335">
    <property type="entry name" value="Radical_SAM"/>
    <property type="match status" value="1"/>
</dbReference>
<evidence type="ECO:0000256" key="3">
    <source>
        <dbReference type="ARBA" id="ARBA00022679"/>
    </source>
</evidence>
<feature type="domain" description="Radical SAM core" evidence="9">
    <location>
        <begin position="184"/>
        <end position="410"/>
    </location>
</feature>
<proteinExistence type="predicted"/>
<dbReference type="eggNOG" id="arCOG01356">
    <property type="taxonomic scope" value="Archaea"/>
</dbReference>
<dbReference type="Proteomes" id="UP000002613">
    <property type="component" value="Chromosome"/>
</dbReference>
<dbReference type="KEGG" id="fpl:Ferp_0042"/>
<reference evidence="11" key="1">
    <citation type="submission" date="2010-02" db="EMBL/GenBank/DDBJ databases">
        <title>Complete sequence of Ferroglobus placidus DSM 10642.</title>
        <authorList>
            <consortium name="US DOE Joint Genome Institute"/>
            <person name="Lucas S."/>
            <person name="Copeland A."/>
            <person name="Lapidus A."/>
            <person name="Cheng J.-F."/>
            <person name="Bruce D."/>
            <person name="Goodwin L."/>
            <person name="Pitluck S."/>
            <person name="Saunders E."/>
            <person name="Brettin T."/>
            <person name="Detter J.C."/>
            <person name="Han C."/>
            <person name="Tapia R."/>
            <person name="Larimer F."/>
            <person name="Land M."/>
            <person name="Hauser L."/>
            <person name="Kyrpides N."/>
            <person name="Ivanova N."/>
            <person name="Holmes D."/>
            <person name="Lovley D."/>
            <person name="Kyrpides N."/>
            <person name="Anderson I.J."/>
            <person name="Woyke T."/>
        </authorList>
    </citation>
    <scope>NUCLEOTIDE SEQUENCE [LARGE SCALE GENOMIC DNA]</scope>
    <source>
        <strain evidence="11">DSM 10642 / AEDII12DO</strain>
    </source>
</reference>
<dbReference type="InterPro" id="IPR058240">
    <property type="entry name" value="rSAM_sf"/>
</dbReference>
<dbReference type="InterPro" id="IPR051198">
    <property type="entry name" value="BchE-like"/>
</dbReference>
<keyword evidence="6" id="KW-0408">Iron</keyword>
<protein>
    <submittedName>
        <fullName evidence="10">Radical SAM domain protein</fullName>
    </submittedName>
</protein>
<dbReference type="AlphaFoldDB" id="D3S0Z8"/>
<dbReference type="SFLD" id="SFLDG01082">
    <property type="entry name" value="B12-binding_domain_containing"/>
    <property type="match status" value="1"/>
</dbReference>
<sequence length="465" mass="53730">MMVDIALINPRGRFELAEELNFISPPLGLAYLAAVLRMEGYKVKIVDAMAERLEIGEVLKKIKDCFLVGITATTPLFKRSLEYVREIKKAFPEKFVILGGVHVTYRPAEGLREADAVCIGEGEKTIVEVAERVESGRSLEGVRGIWWRKDKKIVRNLPREPIFDLDALPFPAFDLLPLNKYSFMERRLEEFPMITSRGCPFSCLYCVSSKFFGRRYRSRSAENVVEEMKWLEDEFNAKHIAFSDDTFTLSKKRVESICEKIKEEGVDLTWSCASRADTIDRELVRIMKRAGCTRMYFGVESASERILNFYRKKLDIKAVERAIRICKEEGIETVCSFIIGAPDESEEEMKRTLKLAMKLDPDYAQFSILTPYPGTELYEIAEKENLLITKNYEDYTAGKPVMRNAHLSPERIKEFLNYCYMKFYARPKYLFKMVSSKNFKLVYSIIKRLLLPKNVFSQSIAEKLG</sequence>
<dbReference type="Gene3D" id="3.40.50.280">
    <property type="entry name" value="Cobalamin-binding domain"/>
    <property type="match status" value="1"/>
</dbReference>
<dbReference type="Pfam" id="PF04055">
    <property type="entry name" value="Radical_SAM"/>
    <property type="match status" value="1"/>
</dbReference>
<evidence type="ECO:0000256" key="6">
    <source>
        <dbReference type="ARBA" id="ARBA00023004"/>
    </source>
</evidence>
<feature type="domain" description="B12-binding" evidence="8">
    <location>
        <begin position="11"/>
        <end position="140"/>
    </location>
</feature>
<accession>D3S0Z8</accession>
<evidence type="ECO:0000313" key="10">
    <source>
        <dbReference type="EMBL" id="ADC64234.1"/>
    </source>
</evidence>
<dbReference type="InterPro" id="IPR034466">
    <property type="entry name" value="Methyltransferase_Class_B"/>
</dbReference>
<evidence type="ECO:0000259" key="8">
    <source>
        <dbReference type="PROSITE" id="PS51332"/>
    </source>
</evidence>
<gene>
    <name evidence="10" type="ordered locus">Ferp_0042</name>
</gene>
<reference evidence="10 11" key="2">
    <citation type="journal article" date="2011" name="Stand. Genomic Sci.">
        <title>Complete genome sequence of Ferroglobus placidus AEDII12DO.</title>
        <authorList>
            <person name="Anderson I."/>
            <person name="Risso C."/>
            <person name="Holmes D."/>
            <person name="Lucas S."/>
            <person name="Copeland A."/>
            <person name="Lapidus A."/>
            <person name="Cheng J.F."/>
            <person name="Bruce D."/>
            <person name="Goodwin L."/>
            <person name="Pitluck S."/>
            <person name="Saunders E."/>
            <person name="Brettin T."/>
            <person name="Detter J.C."/>
            <person name="Han C."/>
            <person name="Tapia R."/>
            <person name="Larimer F."/>
            <person name="Land M."/>
            <person name="Hauser L."/>
            <person name="Woyke T."/>
            <person name="Lovley D."/>
            <person name="Kyrpides N."/>
            <person name="Ivanova N."/>
        </authorList>
    </citation>
    <scope>NUCLEOTIDE SEQUENCE [LARGE SCALE GENOMIC DNA]</scope>
    <source>
        <strain evidence="11">DSM 10642 / AEDII12DO</strain>
    </source>
</reference>
<dbReference type="SMART" id="SM00729">
    <property type="entry name" value="Elp3"/>
    <property type="match status" value="1"/>
</dbReference>
<keyword evidence="3" id="KW-0808">Transferase</keyword>
<dbReference type="InterPro" id="IPR007197">
    <property type="entry name" value="rSAM"/>
</dbReference>
<dbReference type="STRING" id="589924.Ferp_0042"/>
<dbReference type="EMBL" id="CP001899">
    <property type="protein sequence ID" value="ADC64234.1"/>
    <property type="molecule type" value="Genomic_DNA"/>
</dbReference>